<evidence type="ECO:0000313" key="8">
    <source>
        <dbReference type="EMBL" id="KAK5645682.1"/>
    </source>
</evidence>
<organism evidence="8 9">
    <name type="scientific">Pyrocoelia pectoralis</name>
    <dbReference type="NCBI Taxonomy" id="417401"/>
    <lineage>
        <taxon>Eukaryota</taxon>
        <taxon>Metazoa</taxon>
        <taxon>Ecdysozoa</taxon>
        <taxon>Arthropoda</taxon>
        <taxon>Hexapoda</taxon>
        <taxon>Insecta</taxon>
        <taxon>Pterygota</taxon>
        <taxon>Neoptera</taxon>
        <taxon>Endopterygota</taxon>
        <taxon>Coleoptera</taxon>
        <taxon>Polyphaga</taxon>
        <taxon>Elateriformia</taxon>
        <taxon>Elateroidea</taxon>
        <taxon>Lampyridae</taxon>
        <taxon>Lampyrinae</taxon>
        <taxon>Pyrocoelia</taxon>
    </lineage>
</organism>
<comment type="caution">
    <text evidence="8">The sequence shown here is derived from an EMBL/GenBank/DDBJ whole genome shotgun (WGS) entry which is preliminary data.</text>
</comment>
<dbReference type="GO" id="GO:0006508">
    <property type="term" value="P:proteolysis"/>
    <property type="evidence" value="ECO:0007669"/>
    <property type="project" value="UniProtKB-KW"/>
</dbReference>
<evidence type="ECO:0000256" key="3">
    <source>
        <dbReference type="ARBA" id="ARBA00022801"/>
    </source>
</evidence>
<dbReference type="AlphaFoldDB" id="A0AAN7ZKA7"/>
<dbReference type="InterPro" id="IPR009003">
    <property type="entry name" value="Peptidase_S1_PA"/>
</dbReference>
<accession>A0AAN7ZKA7</accession>
<dbReference type="FunFam" id="2.40.10.10:FF:000068">
    <property type="entry name" value="transmembrane protease serine 2"/>
    <property type="match status" value="1"/>
</dbReference>
<evidence type="ECO:0000256" key="6">
    <source>
        <dbReference type="SAM" id="Phobius"/>
    </source>
</evidence>
<feature type="domain" description="Peptidase S1" evidence="7">
    <location>
        <begin position="57"/>
        <end position="289"/>
    </location>
</feature>
<evidence type="ECO:0000313" key="9">
    <source>
        <dbReference type="Proteomes" id="UP001329430"/>
    </source>
</evidence>
<dbReference type="SMART" id="SM00020">
    <property type="entry name" value="Tryp_SPc"/>
    <property type="match status" value="1"/>
</dbReference>
<dbReference type="InterPro" id="IPR001314">
    <property type="entry name" value="Peptidase_S1A"/>
</dbReference>
<keyword evidence="2" id="KW-0645">Protease</keyword>
<protein>
    <recommendedName>
        <fullName evidence="7">Peptidase S1 domain-containing protein</fullName>
    </recommendedName>
</protein>
<dbReference type="PRINTS" id="PR00722">
    <property type="entry name" value="CHYMOTRYPSIN"/>
</dbReference>
<evidence type="ECO:0000256" key="2">
    <source>
        <dbReference type="ARBA" id="ARBA00022670"/>
    </source>
</evidence>
<evidence type="ECO:0000256" key="5">
    <source>
        <dbReference type="ARBA" id="ARBA00023157"/>
    </source>
</evidence>
<dbReference type="PROSITE" id="PS50240">
    <property type="entry name" value="TRYPSIN_DOM"/>
    <property type="match status" value="1"/>
</dbReference>
<evidence type="ECO:0000256" key="4">
    <source>
        <dbReference type="ARBA" id="ARBA00022825"/>
    </source>
</evidence>
<dbReference type="InterPro" id="IPR043504">
    <property type="entry name" value="Peptidase_S1_PA_chymotrypsin"/>
</dbReference>
<keyword evidence="6" id="KW-0472">Membrane</keyword>
<name>A0AAN7ZKA7_9COLE</name>
<keyword evidence="3" id="KW-0378">Hydrolase</keyword>
<dbReference type="InterPro" id="IPR001254">
    <property type="entry name" value="Trypsin_dom"/>
</dbReference>
<proteinExistence type="inferred from homology"/>
<dbReference type="Gene3D" id="2.40.10.10">
    <property type="entry name" value="Trypsin-like serine proteases"/>
    <property type="match status" value="2"/>
</dbReference>
<dbReference type="SUPFAM" id="SSF50494">
    <property type="entry name" value="Trypsin-like serine proteases"/>
    <property type="match status" value="1"/>
</dbReference>
<evidence type="ECO:0000256" key="1">
    <source>
        <dbReference type="ARBA" id="ARBA00007664"/>
    </source>
</evidence>
<comment type="similarity">
    <text evidence="1">Belongs to the peptidase S1 family.</text>
</comment>
<dbReference type="Proteomes" id="UP001329430">
    <property type="component" value="Chromosome 3"/>
</dbReference>
<evidence type="ECO:0000259" key="7">
    <source>
        <dbReference type="PROSITE" id="PS50240"/>
    </source>
</evidence>
<dbReference type="EMBL" id="JAVRBK010000003">
    <property type="protein sequence ID" value="KAK5645682.1"/>
    <property type="molecule type" value="Genomic_DNA"/>
</dbReference>
<feature type="transmembrane region" description="Helical" evidence="6">
    <location>
        <begin position="20"/>
        <end position="41"/>
    </location>
</feature>
<sequence>MHTFGEEFVQAICYDKKTGIFTTILLLIILGLLGFSIYLVAKPIECVENKPQPITTYRGGSRFNKESNCKETSILKSPFLVALIDRDINWHVCSGIIVADSWIITTAHCLSYCQDEKCANYAIRIGSSYSNRGGTIHNITSIIIHPLYKNHNLDNDIALIKMDSSASNRRIKIASPSIEDKGGLLGWSQHSKTSVNNENVLKKMYFTIKPSAVCNHKLKGDYVKIEITDRTICAITAEGCPTDSGGPLISNNKLVGMVVFTKICYSCYYQITIGINVYAYIDFIQQFITDYKLLDKRTLNYSNITIR</sequence>
<keyword evidence="6" id="KW-1133">Transmembrane helix</keyword>
<keyword evidence="6" id="KW-0812">Transmembrane</keyword>
<keyword evidence="5" id="KW-1015">Disulfide bond</keyword>
<keyword evidence="9" id="KW-1185">Reference proteome</keyword>
<dbReference type="Pfam" id="PF00089">
    <property type="entry name" value="Trypsin"/>
    <property type="match status" value="1"/>
</dbReference>
<dbReference type="CDD" id="cd00190">
    <property type="entry name" value="Tryp_SPc"/>
    <property type="match status" value="1"/>
</dbReference>
<dbReference type="PANTHER" id="PTHR24276:SF91">
    <property type="entry name" value="AT26814P-RELATED"/>
    <property type="match status" value="1"/>
</dbReference>
<reference evidence="8 9" key="1">
    <citation type="journal article" date="2024" name="Insects">
        <title>An Improved Chromosome-Level Genome Assembly of the Firefly Pyrocoelia pectoralis.</title>
        <authorList>
            <person name="Fu X."/>
            <person name="Meyer-Rochow V.B."/>
            <person name="Ballantyne L."/>
            <person name="Zhu X."/>
        </authorList>
    </citation>
    <scope>NUCLEOTIDE SEQUENCE [LARGE SCALE GENOMIC DNA]</scope>
    <source>
        <strain evidence="8">XCY_ONT2</strain>
    </source>
</reference>
<keyword evidence="4" id="KW-0720">Serine protease</keyword>
<dbReference type="PANTHER" id="PTHR24276">
    <property type="entry name" value="POLYSERASE-RELATED"/>
    <property type="match status" value="1"/>
</dbReference>
<gene>
    <name evidence="8" type="ORF">RI129_004146</name>
</gene>
<dbReference type="InterPro" id="IPR050430">
    <property type="entry name" value="Peptidase_S1"/>
</dbReference>
<dbReference type="GO" id="GO:0004252">
    <property type="term" value="F:serine-type endopeptidase activity"/>
    <property type="evidence" value="ECO:0007669"/>
    <property type="project" value="InterPro"/>
</dbReference>